<dbReference type="Pfam" id="PF12836">
    <property type="entry name" value="HHH_3"/>
    <property type="match status" value="1"/>
</dbReference>
<keyword evidence="2" id="KW-0238">DNA-binding</keyword>
<name>A0ABW1QUN7_9ACTN</name>
<keyword evidence="1" id="KW-0812">Transmembrane</keyword>
<dbReference type="Gene3D" id="1.10.150.280">
    <property type="entry name" value="AF1531-like domain"/>
    <property type="match status" value="1"/>
</dbReference>
<dbReference type="RefSeq" id="WP_128219703.1">
    <property type="nucleotide sequence ID" value="NZ_CP034929.1"/>
</dbReference>
<sequence length="226" mass="23923">MSNVPARNDDGSRPGQAWLWAVPLFSVGLLGFVPPLAIALRARTSLAWGWFAGFVAALVLGLTFVDSEGFLGSVAVAGILASMGGAAVYSAVRGKQYFFRPAPAPRMGSTSIAGDANQLALAQVAAQRRRREDARTIVRNDPGTARDLGIGRPDLGRGYDDGGLVDLNSAPVELLVAVLGLTPTQGQALVEARARVGRFTLVEDLHLVSEIDLATYDRITDRVVLL</sequence>
<dbReference type="EMBL" id="JBHSQI010000002">
    <property type="protein sequence ID" value="MFC6152637.1"/>
    <property type="molecule type" value="Genomic_DNA"/>
</dbReference>
<evidence type="ECO:0000256" key="1">
    <source>
        <dbReference type="SAM" id="Phobius"/>
    </source>
</evidence>
<evidence type="ECO:0000313" key="3">
    <source>
        <dbReference type="Proteomes" id="UP001596098"/>
    </source>
</evidence>
<comment type="caution">
    <text evidence="2">The sequence shown here is derived from an EMBL/GenBank/DDBJ whole genome shotgun (WGS) entry which is preliminary data.</text>
</comment>
<feature type="transmembrane region" description="Helical" evidence="1">
    <location>
        <begin position="47"/>
        <end position="65"/>
    </location>
</feature>
<feature type="transmembrane region" description="Helical" evidence="1">
    <location>
        <begin position="20"/>
        <end position="40"/>
    </location>
</feature>
<dbReference type="SUPFAM" id="SSF47781">
    <property type="entry name" value="RuvA domain 2-like"/>
    <property type="match status" value="1"/>
</dbReference>
<keyword evidence="1" id="KW-1133">Transmembrane helix</keyword>
<dbReference type="GO" id="GO:0003677">
    <property type="term" value="F:DNA binding"/>
    <property type="evidence" value="ECO:0007669"/>
    <property type="project" value="UniProtKB-KW"/>
</dbReference>
<feature type="transmembrane region" description="Helical" evidence="1">
    <location>
        <begin position="71"/>
        <end position="92"/>
    </location>
</feature>
<proteinExistence type="predicted"/>
<reference evidence="3" key="1">
    <citation type="journal article" date="2019" name="Int. J. Syst. Evol. Microbiol.">
        <title>The Global Catalogue of Microorganisms (GCM) 10K type strain sequencing project: providing services to taxonomists for standard genome sequencing and annotation.</title>
        <authorList>
            <consortium name="The Broad Institute Genomics Platform"/>
            <consortium name="The Broad Institute Genome Sequencing Center for Infectious Disease"/>
            <person name="Wu L."/>
            <person name="Ma J."/>
        </authorList>
    </citation>
    <scope>NUCLEOTIDE SEQUENCE [LARGE SCALE GENOMIC DNA]</scope>
    <source>
        <strain evidence="3">DFY28</strain>
    </source>
</reference>
<accession>A0ABW1QUN7</accession>
<keyword evidence="3" id="KW-1185">Reference proteome</keyword>
<keyword evidence="1" id="KW-0472">Membrane</keyword>
<dbReference type="InterPro" id="IPR010994">
    <property type="entry name" value="RuvA_2-like"/>
</dbReference>
<organism evidence="2 3">
    <name type="scientific">Nocardioides yefusunii</name>
    <dbReference type="NCBI Taxonomy" id="2500546"/>
    <lineage>
        <taxon>Bacteria</taxon>
        <taxon>Bacillati</taxon>
        <taxon>Actinomycetota</taxon>
        <taxon>Actinomycetes</taxon>
        <taxon>Propionibacteriales</taxon>
        <taxon>Nocardioidaceae</taxon>
        <taxon>Nocardioides</taxon>
    </lineage>
</organism>
<gene>
    <name evidence="2" type="ORF">ACFPWU_03025</name>
</gene>
<dbReference type="Proteomes" id="UP001596098">
    <property type="component" value="Unassembled WGS sequence"/>
</dbReference>
<protein>
    <submittedName>
        <fullName evidence="2">ComEA family DNA-binding protein</fullName>
    </submittedName>
</protein>
<evidence type="ECO:0000313" key="2">
    <source>
        <dbReference type="EMBL" id="MFC6152637.1"/>
    </source>
</evidence>